<evidence type="ECO:0000313" key="3">
    <source>
        <dbReference type="Proteomes" id="UP000663866"/>
    </source>
</evidence>
<reference evidence="1" key="1">
    <citation type="submission" date="2021-02" db="EMBL/GenBank/DDBJ databases">
        <authorList>
            <person name="Nowell W R."/>
        </authorList>
    </citation>
    <scope>NUCLEOTIDE SEQUENCE</scope>
</reference>
<sequence>MLHADGAPVIKVGGKSLWPIQCTLVEISPPMRDRADATMILGPWLGGTH</sequence>
<comment type="caution">
    <text evidence="1">The sequence shown here is derived from an EMBL/GenBank/DDBJ whole genome shotgun (WGS) entry which is preliminary data.</text>
</comment>
<accession>A0A821IU30</accession>
<evidence type="ECO:0000313" key="1">
    <source>
        <dbReference type="EMBL" id="CAF4703894.1"/>
    </source>
</evidence>
<proteinExistence type="predicted"/>
<dbReference type="EMBL" id="CAJOBG010101180">
    <property type="protein sequence ID" value="CAF4703894.1"/>
    <property type="molecule type" value="Genomic_DNA"/>
</dbReference>
<keyword evidence="3" id="KW-1185">Reference proteome</keyword>
<dbReference type="AlphaFoldDB" id="A0A821IU30"/>
<name>A0A821IU30_9BILA</name>
<evidence type="ECO:0000313" key="2">
    <source>
        <dbReference type="EMBL" id="CAF4900765.1"/>
    </source>
</evidence>
<dbReference type="Proteomes" id="UP000663866">
    <property type="component" value="Unassembled WGS sequence"/>
</dbReference>
<protein>
    <submittedName>
        <fullName evidence="1">Uncharacterized protein</fullName>
    </submittedName>
</protein>
<dbReference type="EMBL" id="CAJOBI010174159">
    <property type="protein sequence ID" value="CAF4900765.1"/>
    <property type="molecule type" value="Genomic_DNA"/>
</dbReference>
<feature type="non-terminal residue" evidence="1">
    <location>
        <position position="49"/>
    </location>
</feature>
<dbReference type="Proteomes" id="UP000676336">
    <property type="component" value="Unassembled WGS sequence"/>
</dbReference>
<gene>
    <name evidence="1" type="ORF">OVN521_LOCUS48496</name>
    <name evidence="2" type="ORF">SMN809_LOCUS51738</name>
</gene>
<organism evidence="1 3">
    <name type="scientific">Rotaria magnacalcarata</name>
    <dbReference type="NCBI Taxonomy" id="392030"/>
    <lineage>
        <taxon>Eukaryota</taxon>
        <taxon>Metazoa</taxon>
        <taxon>Spiralia</taxon>
        <taxon>Gnathifera</taxon>
        <taxon>Rotifera</taxon>
        <taxon>Eurotatoria</taxon>
        <taxon>Bdelloidea</taxon>
        <taxon>Philodinida</taxon>
        <taxon>Philodinidae</taxon>
        <taxon>Rotaria</taxon>
    </lineage>
</organism>